<evidence type="ECO:0000256" key="2">
    <source>
        <dbReference type="ARBA" id="ARBA00022747"/>
    </source>
</evidence>
<comment type="subunit">
    <text evidence="4">The methyltransferase is composed of M and S polypeptides.</text>
</comment>
<gene>
    <name evidence="6" type="ordered locus">Nther_1991</name>
</gene>
<dbReference type="InParanoid" id="B2A6M8"/>
<reference evidence="6 7" key="1">
    <citation type="submission" date="2008-04" db="EMBL/GenBank/DDBJ databases">
        <title>Complete sequence of chromosome of Natranaerobius thermophilus JW/NM-WN-LF.</title>
        <authorList>
            <consortium name="US DOE Joint Genome Institute"/>
            <person name="Copeland A."/>
            <person name="Lucas S."/>
            <person name="Lapidus A."/>
            <person name="Glavina del Rio T."/>
            <person name="Dalin E."/>
            <person name="Tice H."/>
            <person name="Bruce D."/>
            <person name="Goodwin L."/>
            <person name="Pitluck S."/>
            <person name="Chertkov O."/>
            <person name="Brettin T."/>
            <person name="Detter J.C."/>
            <person name="Han C."/>
            <person name="Kuske C.R."/>
            <person name="Schmutz J."/>
            <person name="Larimer F."/>
            <person name="Land M."/>
            <person name="Hauser L."/>
            <person name="Kyrpides N."/>
            <person name="Lykidis A."/>
            <person name="Mesbah N.M."/>
            <person name="Wiegel J."/>
        </authorList>
    </citation>
    <scope>NUCLEOTIDE SEQUENCE [LARGE SCALE GENOMIC DNA]</scope>
    <source>
        <strain evidence="7">ATCC BAA-1301 / DSM 18059 / JW/NM-WN-LF</strain>
    </source>
</reference>
<dbReference type="PANTHER" id="PTHR43140">
    <property type="entry name" value="TYPE-1 RESTRICTION ENZYME ECOKI SPECIFICITY PROTEIN"/>
    <property type="match status" value="1"/>
</dbReference>
<dbReference type="REBASE" id="18208">
    <property type="entry name" value="S.NthORF1992P"/>
</dbReference>
<dbReference type="InterPro" id="IPR051212">
    <property type="entry name" value="Type-I_RE_S_subunit"/>
</dbReference>
<dbReference type="InterPro" id="IPR000055">
    <property type="entry name" value="Restrct_endonuc_typeI_TRD"/>
</dbReference>
<dbReference type="RefSeq" id="WP_012448415.1">
    <property type="nucleotide sequence ID" value="NC_010718.1"/>
</dbReference>
<dbReference type="KEGG" id="nth:Nther_1991"/>
<protein>
    <submittedName>
        <fullName evidence="6">Restriction modification system DNA specificity domain</fullName>
    </submittedName>
</protein>
<keyword evidence="3" id="KW-0238">DNA-binding</keyword>
<dbReference type="GO" id="GO:0003677">
    <property type="term" value="F:DNA binding"/>
    <property type="evidence" value="ECO:0007669"/>
    <property type="project" value="UniProtKB-KW"/>
</dbReference>
<dbReference type="eggNOG" id="COG0732">
    <property type="taxonomic scope" value="Bacteria"/>
</dbReference>
<evidence type="ECO:0000313" key="7">
    <source>
        <dbReference type="Proteomes" id="UP000001683"/>
    </source>
</evidence>
<sequence>MTDKKSKRIEELLEETIVHEDEEPYELPNNWAWVALDILAEEIKNGTTIKQSKTKPGIPVTRIESIQNNEIQLDRVRYIRDLDKIKNNDYYKIGDIVLSHINSIEHVGKTALIKEDYLPLIHGMNLLRIRVNNNMILPQFLQLYTRSYNFRKAVLKRIKMAVNQVSLNQKNLKQISIPIAPKNEQRRIVYKVDRLLSKINKAKELIGEAKETFELRRAAILDKAFKGELTWREENPRVESVDTLLAKINSEKKTDIKKSPNGLYELPDNWCWIDLGELICHSSYGTSAKAYKDINGLPVLRMGNIKLTGSIDLNDLKYLPFDHKDVEKYKLEEYDLLFNRTNSYELVGKSAIVEPEHAGKFTYASYLIKISLFYKKILAPYICYYINSHIGRKYLLSTVKQQVGQANINSKKLSSLPVPLPPEEEIKEINRIMKKVSAKENRIQNLLNLGTYVAELEQSILSKAFRGELNTNDPKDESAIELLKEVLKDK</sequence>
<name>B2A6M8_NATTJ</name>
<keyword evidence="7" id="KW-1185">Reference proteome</keyword>
<dbReference type="EMBL" id="CP001034">
    <property type="protein sequence ID" value="ACB85558.1"/>
    <property type="molecule type" value="Genomic_DNA"/>
</dbReference>
<dbReference type="Pfam" id="PF01420">
    <property type="entry name" value="Methylase_S"/>
    <property type="match status" value="2"/>
</dbReference>
<dbReference type="Proteomes" id="UP000001683">
    <property type="component" value="Chromosome"/>
</dbReference>
<reference evidence="6 7" key="2">
    <citation type="journal article" date="2011" name="J. Bacteriol.">
        <title>Complete genome sequence of the anaerobic, halophilic alkalithermophile Natranaerobius thermophilus JW/NM-WN-LF.</title>
        <authorList>
            <person name="Zhao B."/>
            <person name="Mesbah N.M."/>
            <person name="Dalin E."/>
            <person name="Goodwin L."/>
            <person name="Nolan M."/>
            <person name="Pitluck S."/>
            <person name="Chertkov O."/>
            <person name="Brettin T.S."/>
            <person name="Han J."/>
            <person name="Larimer F.W."/>
            <person name="Land M.L."/>
            <person name="Hauser L."/>
            <person name="Kyrpides N."/>
            <person name="Wiegel J."/>
        </authorList>
    </citation>
    <scope>NUCLEOTIDE SEQUENCE [LARGE SCALE GENOMIC DNA]</scope>
    <source>
        <strain evidence="7">ATCC BAA-1301 / DSM 18059 / JW/NM-WN-LF</strain>
    </source>
</reference>
<feature type="domain" description="Type I restriction modification DNA specificity" evidence="5">
    <location>
        <begin position="30"/>
        <end position="203"/>
    </location>
</feature>
<feature type="domain" description="Type I restriction modification DNA specificity" evidence="5">
    <location>
        <begin position="287"/>
        <end position="444"/>
    </location>
</feature>
<dbReference type="HOGENOM" id="CLU_021095_10_2_9"/>
<evidence type="ECO:0000256" key="3">
    <source>
        <dbReference type="ARBA" id="ARBA00023125"/>
    </source>
</evidence>
<dbReference type="OrthoDB" id="9811611at2"/>
<dbReference type="AlphaFoldDB" id="B2A6M8"/>
<dbReference type="GO" id="GO:0009307">
    <property type="term" value="P:DNA restriction-modification system"/>
    <property type="evidence" value="ECO:0007669"/>
    <property type="project" value="UniProtKB-KW"/>
</dbReference>
<keyword evidence="2" id="KW-0680">Restriction system</keyword>
<dbReference type="SUPFAM" id="SSF116734">
    <property type="entry name" value="DNA methylase specificity domain"/>
    <property type="match status" value="2"/>
</dbReference>
<evidence type="ECO:0000256" key="1">
    <source>
        <dbReference type="ARBA" id="ARBA00010923"/>
    </source>
</evidence>
<proteinExistence type="inferred from homology"/>
<dbReference type="PANTHER" id="PTHR43140:SF1">
    <property type="entry name" value="TYPE I RESTRICTION ENZYME ECOKI SPECIFICITY SUBUNIT"/>
    <property type="match status" value="1"/>
</dbReference>
<dbReference type="CDD" id="cd17524">
    <property type="entry name" value="RMtype1_S_EcoUTORF5051P-TRD2-CR2_like"/>
    <property type="match status" value="1"/>
</dbReference>
<dbReference type="Gene3D" id="3.90.220.20">
    <property type="entry name" value="DNA methylase specificity domains"/>
    <property type="match status" value="2"/>
</dbReference>
<comment type="similarity">
    <text evidence="1">Belongs to the type-I restriction system S methylase family.</text>
</comment>
<dbReference type="STRING" id="457570.Nther_1991"/>
<evidence type="ECO:0000259" key="5">
    <source>
        <dbReference type="Pfam" id="PF01420"/>
    </source>
</evidence>
<organism evidence="6 7">
    <name type="scientific">Natranaerobius thermophilus (strain ATCC BAA-1301 / DSM 18059 / JW/NM-WN-LF)</name>
    <dbReference type="NCBI Taxonomy" id="457570"/>
    <lineage>
        <taxon>Bacteria</taxon>
        <taxon>Bacillati</taxon>
        <taxon>Bacillota</taxon>
        <taxon>Clostridia</taxon>
        <taxon>Natranaerobiales</taxon>
        <taxon>Natranaerobiaceae</taxon>
        <taxon>Natranaerobius</taxon>
    </lineage>
</organism>
<evidence type="ECO:0000256" key="4">
    <source>
        <dbReference type="ARBA" id="ARBA00038652"/>
    </source>
</evidence>
<accession>B2A6M8</accession>
<dbReference type="CDD" id="cd17522">
    <property type="entry name" value="RMtype1_S_MjaORF1531P-TRD1-CR1_like"/>
    <property type="match status" value="1"/>
</dbReference>
<dbReference type="InterPro" id="IPR044946">
    <property type="entry name" value="Restrct_endonuc_typeI_TRD_sf"/>
</dbReference>
<evidence type="ECO:0000313" key="6">
    <source>
        <dbReference type="EMBL" id="ACB85558.1"/>
    </source>
</evidence>